<feature type="compositionally biased region" description="Low complexity" evidence="1">
    <location>
        <begin position="1512"/>
        <end position="1522"/>
    </location>
</feature>
<feature type="compositionally biased region" description="Polar residues" evidence="1">
    <location>
        <begin position="2415"/>
        <end position="2425"/>
    </location>
</feature>
<keyword evidence="5" id="KW-1185">Reference proteome</keyword>
<dbReference type="SMART" id="SM00164">
    <property type="entry name" value="TBC"/>
    <property type="match status" value="1"/>
</dbReference>
<dbReference type="GeneID" id="13440970"/>
<feature type="region of interest" description="Disordered" evidence="1">
    <location>
        <begin position="3196"/>
        <end position="3256"/>
    </location>
</feature>
<dbReference type="PROSITE" id="PS50086">
    <property type="entry name" value="TBC_RABGAP"/>
    <property type="match status" value="1"/>
</dbReference>
<reference evidence="3" key="2">
    <citation type="submission" date="2011-03" db="EMBL/GenBank/DDBJ databases">
        <title>Comparative genomics and transcriptomics of Neospora caninum and Toxoplasma gondii.</title>
        <authorList>
            <person name="Reid A.J."/>
            <person name="Sohal A."/>
            <person name="Harris D."/>
            <person name="Quail M."/>
            <person name="Sanders M."/>
            <person name="Berriman M."/>
            <person name="Wastling J.M."/>
            <person name="Pain A."/>
        </authorList>
    </citation>
    <scope>NUCLEOTIDE SEQUENCE</scope>
    <source>
        <strain evidence="3">Liverpool</strain>
    </source>
</reference>
<feature type="compositionally biased region" description="Low complexity" evidence="1">
    <location>
        <begin position="1474"/>
        <end position="1491"/>
    </location>
</feature>
<feature type="compositionally biased region" description="Polar residues" evidence="1">
    <location>
        <begin position="1934"/>
        <end position="1943"/>
    </location>
</feature>
<feature type="compositionally biased region" description="Low complexity" evidence="1">
    <location>
        <begin position="3086"/>
        <end position="3110"/>
    </location>
</feature>
<feature type="compositionally biased region" description="Low complexity" evidence="1">
    <location>
        <begin position="2893"/>
        <end position="2903"/>
    </location>
</feature>
<reference evidence="3" key="1">
    <citation type="submission" date="2011-02" db="EMBL/GenBank/DDBJ databases">
        <authorList>
            <person name="Aslett M."/>
        </authorList>
    </citation>
    <scope>NUCLEOTIDE SEQUENCE</scope>
    <source>
        <strain evidence="3">Liverpool</strain>
    </source>
</reference>
<feature type="region of interest" description="Disordered" evidence="1">
    <location>
        <begin position="40"/>
        <end position="238"/>
    </location>
</feature>
<dbReference type="EMBL" id="LN714486">
    <property type="protein sequence ID" value="CEL70297.1"/>
    <property type="molecule type" value="Genomic_DNA"/>
</dbReference>
<organism evidence="3 5">
    <name type="scientific">Neospora caninum (strain Liverpool)</name>
    <dbReference type="NCBI Taxonomy" id="572307"/>
    <lineage>
        <taxon>Eukaryota</taxon>
        <taxon>Sar</taxon>
        <taxon>Alveolata</taxon>
        <taxon>Apicomplexa</taxon>
        <taxon>Conoidasida</taxon>
        <taxon>Coccidia</taxon>
        <taxon>Eucoccidiorida</taxon>
        <taxon>Eimeriorina</taxon>
        <taxon>Sarcocystidae</taxon>
        <taxon>Neospora</taxon>
    </lineage>
</organism>
<evidence type="ECO:0000256" key="1">
    <source>
        <dbReference type="SAM" id="MobiDB-lite"/>
    </source>
</evidence>
<feature type="compositionally biased region" description="Basic and acidic residues" evidence="1">
    <location>
        <begin position="74"/>
        <end position="94"/>
    </location>
</feature>
<feature type="region of interest" description="Disordered" evidence="1">
    <location>
        <begin position="543"/>
        <end position="657"/>
    </location>
</feature>
<feature type="compositionally biased region" description="Acidic residues" evidence="1">
    <location>
        <begin position="954"/>
        <end position="973"/>
    </location>
</feature>
<dbReference type="Proteomes" id="UP000007494">
    <property type="component" value="Chromosome XI"/>
</dbReference>
<dbReference type="PANTHER" id="PTHR13297">
    <property type="entry name" value="TBC1 DOMAIN FAMILY MEMBER 23-RELATED"/>
    <property type="match status" value="1"/>
</dbReference>
<feature type="compositionally biased region" description="Polar residues" evidence="1">
    <location>
        <begin position="484"/>
        <end position="495"/>
    </location>
</feature>
<feature type="compositionally biased region" description="Acidic residues" evidence="1">
    <location>
        <begin position="721"/>
        <end position="730"/>
    </location>
</feature>
<feature type="domain" description="Rab-GAP TBC" evidence="2">
    <location>
        <begin position="1033"/>
        <end position="1224"/>
    </location>
</feature>
<feature type="compositionally biased region" description="Gly residues" evidence="1">
    <location>
        <begin position="2528"/>
        <end position="2537"/>
    </location>
</feature>
<feature type="compositionally biased region" description="Basic and acidic residues" evidence="1">
    <location>
        <begin position="3196"/>
        <end position="3215"/>
    </location>
</feature>
<feature type="compositionally biased region" description="Low complexity" evidence="1">
    <location>
        <begin position="454"/>
        <end position="464"/>
    </location>
</feature>
<feature type="compositionally biased region" description="Polar residues" evidence="1">
    <location>
        <begin position="1660"/>
        <end position="1672"/>
    </location>
</feature>
<feature type="region of interest" description="Disordered" evidence="1">
    <location>
        <begin position="2360"/>
        <end position="2461"/>
    </location>
</feature>
<feature type="compositionally biased region" description="Basic and acidic residues" evidence="1">
    <location>
        <begin position="291"/>
        <end position="314"/>
    </location>
</feature>
<feature type="compositionally biased region" description="Basic and acidic residues" evidence="1">
    <location>
        <begin position="2218"/>
        <end position="2227"/>
    </location>
</feature>
<feature type="region of interest" description="Disordered" evidence="1">
    <location>
        <begin position="1"/>
        <end position="24"/>
    </location>
</feature>
<feature type="compositionally biased region" description="Basic and acidic residues" evidence="1">
    <location>
        <begin position="170"/>
        <end position="197"/>
    </location>
</feature>
<feature type="compositionally biased region" description="Low complexity" evidence="1">
    <location>
        <begin position="543"/>
        <end position="552"/>
    </location>
</feature>
<feature type="compositionally biased region" description="Basic and acidic residues" evidence="1">
    <location>
        <begin position="352"/>
        <end position="361"/>
    </location>
</feature>
<feature type="compositionally biased region" description="Basic and acidic residues" evidence="1">
    <location>
        <begin position="748"/>
        <end position="779"/>
    </location>
</feature>
<evidence type="ECO:0000313" key="5">
    <source>
        <dbReference type="Proteomes" id="UP000007494"/>
    </source>
</evidence>
<feature type="compositionally biased region" description="Basic and acidic residues" evidence="1">
    <location>
        <begin position="1959"/>
        <end position="1981"/>
    </location>
</feature>
<feature type="region of interest" description="Disordered" evidence="1">
    <location>
        <begin position="2627"/>
        <end position="2677"/>
    </location>
</feature>
<feature type="compositionally biased region" description="Polar residues" evidence="1">
    <location>
        <begin position="3035"/>
        <end position="3050"/>
    </location>
</feature>
<name>F0VPB1_NEOCL</name>
<dbReference type="RefSeq" id="XP_003885585.1">
    <property type="nucleotide sequence ID" value="XM_003885536.1"/>
</dbReference>
<proteinExistence type="predicted"/>
<feature type="compositionally biased region" description="Polar residues" evidence="1">
    <location>
        <begin position="2170"/>
        <end position="2184"/>
    </location>
</feature>
<dbReference type="SUPFAM" id="SSF47923">
    <property type="entry name" value="Ypt/Rab-GAP domain of gyp1p"/>
    <property type="match status" value="2"/>
</dbReference>
<dbReference type="GO" id="GO:0005802">
    <property type="term" value="C:trans-Golgi network"/>
    <property type="evidence" value="ECO:0007669"/>
    <property type="project" value="TreeGrafter"/>
</dbReference>
<feature type="compositionally biased region" description="Basic and acidic residues" evidence="1">
    <location>
        <begin position="1723"/>
        <end position="1735"/>
    </location>
</feature>
<feature type="compositionally biased region" description="Basic and acidic residues" evidence="1">
    <location>
        <begin position="2657"/>
        <end position="2672"/>
    </location>
</feature>
<feature type="region of interest" description="Disordered" evidence="1">
    <location>
        <begin position="2516"/>
        <end position="2607"/>
    </location>
</feature>
<dbReference type="InterPro" id="IPR035969">
    <property type="entry name" value="Rab-GAP_TBC_sf"/>
</dbReference>
<feature type="compositionally biased region" description="Basic and acidic residues" evidence="1">
    <location>
        <begin position="1682"/>
        <end position="1704"/>
    </location>
</feature>
<feature type="compositionally biased region" description="Polar residues" evidence="1">
    <location>
        <begin position="198"/>
        <end position="211"/>
    </location>
</feature>
<feature type="region of interest" description="Disordered" evidence="1">
    <location>
        <begin position="264"/>
        <end position="512"/>
    </location>
</feature>
<reference evidence="4" key="4">
    <citation type="journal article" date="2015" name="PLoS ONE">
        <title>Comprehensive Evaluation of Toxoplasma gondii VEG and Neospora caninum LIV Genomes with Tachyzoite Stage Transcriptome and Proteome Defines Novel Transcript Features.</title>
        <authorList>
            <person name="Ramaprasad A."/>
            <person name="Mourier T."/>
            <person name="Naeem R."/>
            <person name="Malas T.B."/>
            <person name="Moussa E."/>
            <person name="Panigrahi A."/>
            <person name="Vermont S.J."/>
            <person name="Otto T.D."/>
            <person name="Wastling J."/>
            <person name="Pain A."/>
        </authorList>
    </citation>
    <scope>NUCLEOTIDE SEQUENCE</scope>
    <source>
        <strain evidence="4">Liverpool</strain>
    </source>
</reference>
<feature type="compositionally biased region" description="Low complexity" evidence="1">
    <location>
        <begin position="2130"/>
        <end position="2139"/>
    </location>
</feature>
<feature type="compositionally biased region" description="Basic and acidic residues" evidence="1">
    <location>
        <begin position="1559"/>
        <end position="1576"/>
    </location>
</feature>
<dbReference type="EMBL" id="FR823392">
    <property type="protein sequence ID" value="CBZ55557.1"/>
    <property type="molecule type" value="Genomic_DNA"/>
</dbReference>
<reference evidence="5" key="3">
    <citation type="journal article" date="2012" name="PLoS Pathog.">
        <title>Comparative genomics of the apicomplexan parasites Toxoplasma gondii and Neospora caninum: Coccidia differing in host range and transmission strategy.</title>
        <authorList>
            <person name="Reid A.J."/>
            <person name="Vermont S.J."/>
            <person name="Cotton J.A."/>
            <person name="Harris D."/>
            <person name="Hill-Cawthorne G.A."/>
            <person name="Konen-Waisman S."/>
            <person name="Latham S.M."/>
            <person name="Mourier T."/>
            <person name="Norton R."/>
            <person name="Quail M.A."/>
            <person name="Sanders M."/>
            <person name="Shanmugam D."/>
            <person name="Sohal A."/>
            <person name="Wasmuth J.D."/>
            <person name="Brunk B."/>
            <person name="Grigg M.E."/>
            <person name="Howard J.C."/>
            <person name="Parkinson J."/>
            <person name="Roos D.S."/>
            <person name="Trees A.J."/>
            <person name="Berriman M."/>
            <person name="Pain A."/>
            <person name="Wastling J.M."/>
        </authorList>
    </citation>
    <scope>NUCLEOTIDE SEQUENCE [LARGE SCALE GENOMIC DNA]</scope>
    <source>
        <strain evidence="5">Liverpool</strain>
    </source>
</reference>
<feature type="compositionally biased region" description="Low complexity" evidence="1">
    <location>
        <begin position="2375"/>
        <end position="2396"/>
    </location>
</feature>
<feature type="compositionally biased region" description="Basic and acidic residues" evidence="1">
    <location>
        <begin position="1595"/>
        <end position="1604"/>
    </location>
</feature>
<feature type="compositionally biased region" description="Basic and acidic residues" evidence="1">
    <location>
        <begin position="1523"/>
        <end position="1532"/>
    </location>
</feature>
<dbReference type="VEuPathDB" id="ToxoDB:NCLIV_059820"/>
<dbReference type="Gene3D" id="1.10.8.270">
    <property type="entry name" value="putative rabgap domain of human tbc1 domain family member 14 like domains"/>
    <property type="match status" value="1"/>
</dbReference>
<feature type="compositionally biased region" description="Basic and acidic residues" evidence="1">
    <location>
        <begin position="694"/>
        <end position="704"/>
    </location>
</feature>
<dbReference type="OMA" id="HHACLIT"/>
<feature type="compositionally biased region" description="Low complexity" evidence="1">
    <location>
        <begin position="1707"/>
        <end position="1722"/>
    </location>
</feature>
<feature type="region of interest" description="Disordered" evidence="1">
    <location>
        <begin position="2122"/>
        <end position="2233"/>
    </location>
</feature>
<evidence type="ECO:0000259" key="2">
    <source>
        <dbReference type="PROSITE" id="PS50086"/>
    </source>
</evidence>
<feature type="compositionally biased region" description="Basic and acidic residues" evidence="1">
    <location>
        <begin position="2063"/>
        <end position="2073"/>
    </location>
</feature>
<protein>
    <submittedName>
        <fullName evidence="3">TBC1 domain family member 23, related</fullName>
    </submittedName>
</protein>
<dbReference type="GO" id="GO:0042147">
    <property type="term" value="P:retrograde transport, endosome to Golgi"/>
    <property type="evidence" value="ECO:0007669"/>
    <property type="project" value="InterPro"/>
</dbReference>
<feature type="region of interest" description="Disordered" evidence="1">
    <location>
        <begin position="676"/>
        <end position="911"/>
    </location>
</feature>
<dbReference type="Pfam" id="PF00566">
    <property type="entry name" value="RabGAP-TBC"/>
    <property type="match status" value="1"/>
</dbReference>
<feature type="compositionally biased region" description="Low complexity" evidence="1">
    <location>
        <begin position="219"/>
        <end position="238"/>
    </location>
</feature>
<dbReference type="GO" id="GO:0099041">
    <property type="term" value="P:vesicle tethering to Golgi"/>
    <property type="evidence" value="ECO:0007669"/>
    <property type="project" value="TreeGrafter"/>
</dbReference>
<feature type="compositionally biased region" description="Low complexity" evidence="1">
    <location>
        <begin position="648"/>
        <end position="657"/>
    </location>
</feature>
<feature type="compositionally biased region" description="Low complexity" evidence="1">
    <location>
        <begin position="899"/>
        <end position="910"/>
    </location>
</feature>
<dbReference type="PANTHER" id="PTHR13297:SF5">
    <property type="entry name" value="TBC1 DOMAIN FAMILY MEMBER 23"/>
    <property type="match status" value="1"/>
</dbReference>
<feature type="compositionally biased region" description="Basic and acidic residues" evidence="1">
    <location>
        <begin position="3286"/>
        <end position="3301"/>
    </location>
</feature>
<feature type="compositionally biased region" description="Basic and acidic residues" evidence="1">
    <location>
        <begin position="1492"/>
        <end position="1506"/>
    </location>
</feature>
<evidence type="ECO:0000313" key="4">
    <source>
        <dbReference type="EMBL" id="CEL70297.1"/>
    </source>
</evidence>
<dbReference type="InParanoid" id="F0VPB1"/>
<feature type="compositionally biased region" description="Basic and acidic residues" evidence="1">
    <location>
        <begin position="3315"/>
        <end position="3329"/>
    </location>
</feature>
<dbReference type="InterPro" id="IPR039755">
    <property type="entry name" value="TBC1D23"/>
</dbReference>
<feature type="region of interest" description="Disordered" evidence="1">
    <location>
        <begin position="937"/>
        <end position="1013"/>
    </location>
</feature>
<feature type="compositionally biased region" description="Low complexity" evidence="1">
    <location>
        <begin position="1"/>
        <end position="15"/>
    </location>
</feature>
<accession>F0VPB1</accession>
<feature type="compositionally biased region" description="Basic and acidic residues" evidence="1">
    <location>
        <begin position="2851"/>
        <end position="2878"/>
    </location>
</feature>
<feature type="region of interest" description="Disordered" evidence="1">
    <location>
        <begin position="3086"/>
        <end position="3119"/>
    </location>
</feature>
<feature type="compositionally biased region" description="Gly residues" evidence="1">
    <location>
        <begin position="2632"/>
        <end position="2651"/>
    </location>
</feature>
<feature type="region of interest" description="Disordered" evidence="1">
    <location>
        <begin position="2841"/>
        <end position="2903"/>
    </location>
</feature>
<dbReference type="InterPro" id="IPR000195">
    <property type="entry name" value="Rab-GAP-TBC_dom"/>
</dbReference>
<feature type="region of interest" description="Disordered" evidence="1">
    <location>
        <begin position="2973"/>
        <end position="3073"/>
    </location>
</feature>
<feature type="compositionally biased region" description="Polar residues" evidence="1">
    <location>
        <begin position="1577"/>
        <end position="1591"/>
    </location>
</feature>
<evidence type="ECO:0000313" key="3">
    <source>
        <dbReference type="EMBL" id="CBZ55557.1"/>
    </source>
</evidence>
<feature type="compositionally biased region" description="Basic and acidic residues" evidence="1">
    <location>
        <begin position="3231"/>
        <end position="3246"/>
    </location>
</feature>
<feature type="compositionally biased region" description="Low complexity" evidence="1">
    <location>
        <begin position="472"/>
        <end position="482"/>
    </location>
</feature>
<feature type="compositionally biased region" description="Low complexity" evidence="1">
    <location>
        <begin position="584"/>
        <end position="602"/>
    </location>
</feature>
<feature type="compositionally biased region" description="Basic and acidic residues" evidence="1">
    <location>
        <begin position="2577"/>
        <end position="2594"/>
    </location>
</feature>
<feature type="compositionally biased region" description="Polar residues" evidence="1">
    <location>
        <begin position="786"/>
        <end position="796"/>
    </location>
</feature>
<feature type="region of interest" description="Disordered" evidence="1">
    <location>
        <begin position="2058"/>
        <end position="2107"/>
    </location>
</feature>
<feature type="region of interest" description="Disordered" evidence="1">
    <location>
        <begin position="1461"/>
        <end position="1750"/>
    </location>
</feature>
<dbReference type="OrthoDB" id="1668230at2759"/>
<dbReference type="eggNOG" id="KOG3636">
    <property type="taxonomic scope" value="Eukaryota"/>
</dbReference>
<dbReference type="GO" id="GO:0005829">
    <property type="term" value="C:cytosol"/>
    <property type="evidence" value="ECO:0007669"/>
    <property type="project" value="GOC"/>
</dbReference>
<feature type="compositionally biased region" description="Basic and acidic residues" evidence="1">
    <location>
        <begin position="975"/>
        <end position="991"/>
    </location>
</feature>
<dbReference type="Gene3D" id="1.10.472.80">
    <property type="entry name" value="Ypt/Rab-GAP domain of gyp1p, domain 3"/>
    <property type="match status" value="1"/>
</dbReference>
<feature type="region of interest" description="Disordered" evidence="1">
    <location>
        <begin position="1860"/>
        <end position="1981"/>
    </location>
</feature>
<sequence>MPASSVPSSDQDVPSLSPPSPAAASLDAVLAADPAARALASGQRRCEAPQGAPEGTGETGRRDEAFDGGRGGRGRGEEGRIGDEREGVSQRAGEDSAVESRGVSSVRTRRSDPTQTGADAQRTCHESAREDTDEAEERMPAFASAQREEPTEQPGRPGGDDASAQASKETVTDLREAHGREKEMESETDTRGLKQRESSCTLSRLPTSSTGIPAHDWTSSLASLSSSGRSAASPASCGSIDFAYGLHLEEGDSEMLTLAGVSQSKGYMPSRAHPVPRPLSTKKTRGVAEAGADRGRDEVARTEQEGPKSAESHESPVALSAPQRASCGLGAAVASDEGNEEGSEDAVAGGKMETDPAREGFRLSSALLKPSCEGDAGTTEQEDGAMNTGEKKGRGSPVQGASGRDHKGFRGLLPDKSGPGAERREETGDSKASFPACEGTDGNETSDGCSPGDSSALPSELTPASPAPASPAPASSGPQPVALLSSTLTGPSSKSPRVVCSPGQASLSASLLPASCPPACPPPACPSPSPASTRSACLSFVSAAAAAPQEAEATGRLSETPISRTARCGDSSPSVSAHEAAQNASPLSSACPLPASSPSRLRGCSREPSPPRLPPGSLRGMGPTSWSLRHPRRADTPDLTASDSPVGSRSASRNADAAAAWIRGNTGARASAFCLPESSSFEERETEECSLSGEDGRHRDEKAETTPVSSASSPGIRGAEEETNAEDLGEEETRRGDDSEGEKESEEETAHAHVEGKDALNAKERGNQSREETPSKGELDGGYSREGSSFPRSGSTEPCAGTGEGSDRQPGEAQSTDASSGLPGNPGSGVPPARAVLSRGPSSPSSAREPGPTWRRRPAQPLLVSLEKAASMDGTASARTEAAERLRLGLPGVGRRRVSSPSPSSREPVSLRQQALEAELVHLLRAVRACDGREAERVEKARAPESASLSREQEQEEERDQEEEREQGEEPGGEEGVRDRNARREARENGKECGQSKGQNGESEDSAHGTDLRRDRAALMDRIRCIVSEMEVGLPMDLRGATWQVLLGVEEDPDRDARLAESIKETTLDEPNQRVIRSDVERTRASLAFYRDAGSRAWMEKLLTSYCKTCHIKYKQGLNELLAPFLYLKDREGFSVASVFNCFRAFVRRFLPAMFCDDEFTSLQCAFHLFKHLLAYHDPALADFLESHFVTPELYVTPWFLTLFSSKTSLLVLFALWDKYVAEGDPDFFPFLALALLICCRTDIQRTEVSQLPETLSKIAIHSVEQLREVWALAKELKAQTPLSFSVRMFASQHGSLVRCLQPLQQLEMESAFFTFPEEVLNHAYGLTGRPSAEPGRLVSLPSPPATASARNAPLALFPPDASEEPSSAAAGAVAARKLVAPLVQMAPQWKMLLLDLRPAWCFEAGRLPPAIHIDLLGDWRATLSALLGVFDPSSQHVASSRASSSPSSLHLRAGLRHLAGGFRSTGARRSSKLKPSSSTHASSPAAAASSESHRVQAAHREEREASPQPSPASGAGEASAGSRREGAREESVQGSRGGDTGGCGDTARRESSASSSLLEREDVHSLVHSHVEKKGSQQSLSAPFSPSSACGSAEKARCPREGDGEQDGGEQNGDEKGGEEDAEVLALIPRARHTSSSKLEKGGAASRLFLRSFRRRSHQSVTSQAARSSEASAVLLGRGSAAKEVKRASDRPGEGDSTGEMRSDGSAVAALAAPPSSLQRETSGRREGTRRDSEAGEPGTPAKCPGKAAPLSVLWEEAASNALESDDDSLGVFSDDPSLYFKGHIHPRRQLCLLSNSREAACLLSTSLRKPDPSLVFSKAAFQEPAREDCMQAADDRGSRPLHAPCSAVSNAFSAGEQTRCGAGGEAGAPVEPRRNTRGWTFRKGTAPDGEKQRAANAGGSAETTPESAKDGVSTGLPVPSSRDASPMRRPSPGSQRRGNQETGEEERKGPQGKGGRVRVDAKEESRRRGPEEGADVEGHPCDVGDHEAHRPAVVSLSSARPISLRSLVASEDASEHLEVARTLKTCGASPGAGPRGRVDGVRIPRRRRVASRLPRLPRLPPRAEDWRERESPVVGHAGASPPFDQVLPRPCLSDGESPLSGGKTAGGGWVSACPLSIAPFPSLSPSTQGRGQAALRGGRYKRDSEARHTPALCVPVGSAPESACVDDSPQTGNALSLRQRSSSGREGEDAPTSRVREAVKAFHFGPRAAGGDAEERENSAGKDEKENEEPLSVLPSALAPMQSGDRCHSPTGVPLSSFWGGTGAGTAKLFYSRALTLEENAESFREEKVQMPTHHACLITSEETSYEEALEVYRVLTQEMGVRWVSIAKGGYRACHDVAVREGLELVDHNPAACPLCTESPSAGETSHRSRRGSLLSRPSSPALGPSGPVPASARMLKTTPTPPHSSGGLADRSQSMLANQVRPSEKASGAKRTGSSFSSFLPLKSLSTSPRSASPSPHHVPDAAWFPSLGGRDSAGLAFGGWGPAGLHSSPLSVGFLSDLPVGLSPGSVSVRGAGLMSGDDEPGKGGASRGGPFAGASPFSSDGVSPSGEDSAISPFGDQATDSHAPREFPALPERRAGAGACGRDRESRHLSVPTSSSQGGGIPFSGIIGAWRRFSATARSPRIGSLGSAGAGGEARGSGSRGGRTGGPPVTRETRSQQRGSEGKADVDLQSVGLHGAFPQRRRDSPGEPGEALGFVCPYHTEGTPVSAFAPGQGVSLGYSSHSFAPPGAAMLAPVSADSPAPGYPLSLVPLGDVCLLFPPFCPHCHGALSGPGSSRAASTSSRSGSSPGERGTGLPCAAACAPCGGYAVPPSAGAWRCCASCGAAVSPCCVEPAPSPPAGVGASRPAKEGRTSGPLRGERQEGGARAEKKEGPGDAPPVHTGDRNEGGARPVGPAAAPVRSGTLAHIPTLPVSLYLLNWRDLVTSQYTEQLRCFHCFIEGVFQPSVELVLESRRRALQRRVGDELAGQLGEKREEAESAGSPLCEGNEQGDGDGSSYRQGSASVDGEERYTFCSIAPRENASPKERKTRSLSGSPADVTSPSNRRGGSFAAGISGEAPGSPASPKKGRRSFLGVFHAASPEATSASPASGGKRSQSSASVASLPSRGLSGGDAAASGVPLQSLASSVAGQFVAAGLGEGYTYLREWQMNRPTPESCRIMITPARLLLVSAPEPMLVRRRRVVGCDRTFRGEPAQKAERKPAARREAKAEAASEAEGAPSEEEGTEGGEREGGEQETGRAEETPAFLGLLGGGNRVIEGRDVEEFCGLVPSPPPGQSPAPRGEGDRAGEGETERRLETSVGGQAALNPVAETRERRKSEGEQDETHLEEVVQVYASFELSEILKITSKKNNSKLLCFYFNANKTQPLMVLRFESSPAAHDCIGHVRGLYRLLKTHRSHQTSQPASASSR</sequence>
<gene>
    <name evidence="4" type="ORF">BN1204_059820</name>
    <name evidence="3" type="ORF">NCLIV_059820</name>
</gene>
<feature type="region of interest" description="Disordered" evidence="1">
    <location>
        <begin position="3269"/>
        <end position="3329"/>
    </location>
</feature>
<feature type="compositionally biased region" description="Gly residues" evidence="1">
    <location>
        <begin position="1536"/>
        <end position="1545"/>
    </location>
</feature>
<feature type="compositionally biased region" description="Low complexity" evidence="1">
    <location>
        <begin position="2438"/>
        <end position="2460"/>
    </location>
</feature>